<sequence length="75" mass="8150">MNAREVAGRLCALPAVGLNWPALSEAVLGRRATRAETVGRIAELLERGAGAEREAERLRALVDAMDLSRATHRRT</sequence>
<comment type="caution">
    <text evidence="1">The sequence shown here is derived from an EMBL/GenBank/DDBJ whole genome shotgun (WGS) entry which is preliminary data.</text>
</comment>
<proteinExistence type="predicted"/>
<dbReference type="Proteomes" id="UP000469380">
    <property type="component" value="Unassembled WGS sequence"/>
</dbReference>
<dbReference type="RefSeq" id="WP_161160506.1">
    <property type="nucleotide sequence ID" value="NZ_WWSR01000009.1"/>
</dbReference>
<reference evidence="1 2" key="1">
    <citation type="journal article" date="2019" name="Nat. Med.">
        <title>A library of human gut bacterial isolates paired with longitudinal multiomics data enables mechanistic microbiome research.</title>
        <authorList>
            <person name="Poyet M."/>
            <person name="Groussin M."/>
            <person name="Gibbons S.M."/>
            <person name="Avila-Pacheco J."/>
            <person name="Jiang X."/>
            <person name="Kearney S.M."/>
            <person name="Perrotta A.R."/>
            <person name="Berdy B."/>
            <person name="Zhao S."/>
            <person name="Lieberman T.D."/>
            <person name="Swanson P.K."/>
            <person name="Smith M."/>
            <person name="Roesemann S."/>
            <person name="Alexander J.E."/>
            <person name="Rich S.A."/>
            <person name="Livny J."/>
            <person name="Vlamakis H."/>
            <person name="Clish C."/>
            <person name="Bullock K."/>
            <person name="Deik A."/>
            <person name="Scott J."/>
            <person name="Pierce K.A."/>
            <person name="Xavier R.J."/>
            <person name="Alm E.J."/>
        </authorList>
    </citation>
    <scope>NUCLEOTIDE SEQUENCE [LARGE SCALE GENOMIC DNA]</scope>
    <source>
        <strain evidence="1 2">BIOML-A20</strain>
    </source>
</reference>
<evidence type="ECO:0000313" key="1">
    <source>
        <dbReference type="EMBL" id="MZJ39554.1"/>
    </source>
</evidence>
<protein>
    <submittedName>
        <fullName evidence="1">Uncharacterized protein</fullName>
    </submittedName>
</protein>
<accession>A0A6N9JIP0</accession>
<name>A0A6N9JIP0_9ACTN</name>
<dbReference type="AlphaFoldDB" id="A0A6N9JIP0"/>
<organism evidence="1 2">
    <name type="scientific">Collinsella aerofaciens</name>
    <dbReference type="NCBI Taxonomy" id="74426"/>
    <lineage>
        <taxon>Bacteria</taxon>
        <taxon>Bacillati</taxon>
        <taxon>Actinomycetota</taxon>
        <taxon>Coriobacteriia</taxon>
        <taxon>Coriobacteriales</taxon>
        <taxon>Coriobacteriaceae</taxon>
        <taxon>Collinsella</taxon>
    </lineage>
</organism>
<evidence type="ECO:0000313" key="2">
    <source>
        <dbReference type="Proteomes" id="UP000469380"/>
    </source>
</evidence>
<dbReference type="EMBL" id="WWSR01000009">
    <property type="protein sequence ID" value="MZJ39554.1"/>
    <property type="molecule type" value="Genomic_DNA"/>
</dbReference>
<gene>
    <name evidence="1" type="ORF">GT464_06275</name>
</gene>